<name>A0A1G5PJZ6_9RHOB</name>
<sequence>MPVQTVATAPDGSDVHEVSLQNDQMSARLLTFGASLRDLRLEGIEHPLVLGFDAVEDYFTRAAYLGPIVGPVANRIRGGCLPVGGQTLQLDQNEQGANTLHGGRLGCAMLNWQLEDADETAATFALTLPDGHMGFPGPITIKARYNIHGAGLELTLAATSEVATVCTLAPHPYFNLDGSTTIEHHRLMVHADQRLPLIGGLPSGAPVRVAKTSYDLRTPQPVPLGLDDHFCLSDGRTLMRPIASLEAGNLRMDVQSTEAGLQIYDAGAMDLPGIGLDGRSYGPRAGVALEPHAWVDAPNQPWRAQVDLLPDEPALAHTRFEFTKL</sequence>
<evidence type="ECO:0000256" key="1">
    <source>
        <dbReference type="ARBA" id="ARBA00006206"/>
    </source>
</evidence>
<dbReference type="Proteomes" id="UP000198767">
    <property type="component" value="Unassembled WGS sequence"/>
</dbReference>
<dbReference type="EMBL" id="FMWG01000001">
    <property type="protein sequence ID" value="SCZ49726.1"/>
    <property type="molecule type" value="Genomic_DNA"/>
</dbReference>
<dbReference type="RefSeq" id="WP_090214762.1">
    <property type="nucleotide sequence ID" value="NZ_FMWG01000001.1"/>
</dbReference>
<dbReference type="GO" id="GO:0004034">
    <property type="term" value="F:aldose 1-epimerase activity"/>
    <property type="evidence" value="ECO:0007669"/>
    <property type="project" value="TreeGrafter"/>
</dbReference>
<comment type="similarity">
    <text evidence="1">Belongs to the aldose epimerase family.</text>
</comment>
<dbReference type="PANTHER" id="PTHR10091">
    <property type="entry name" value="ALDOSE-1-EPIMERASE"/>
    <property type="match status" value="1"/>
</dbReference>
<dbReference type="CDD" id="cd09019">
    <property type="entry name" value="galactose_mutarotase_like"/>
    <property type="match status" value="1"/>
</dbReference>
<dbReference type="STRING" id="1156985.SAMN04488118_101150"/>
<dbReference type="GO" id="GO:0033499">
    <property type="term" value="P:galactose catabolic process via UDP-galactose, Leloir pathway"/>
    <property type="evidence" value="ECO:0007669"/>
    <property type="project" value="TreeGrafter"/>
</dbReference>
<dbReference type="OrthoDB" id="9779408at2"/>
<dbReference type="Gene3D" id="2.70.98.10">
    <property type="match status" value="1"/>
</dbReference>
<proteinExistence type="inferred from homology"/>
<dbReference type="InterPro" id="IPR008183">
    <property type="entry name" value="Aldose_1/G6P_1-epimerase"/>
</dbReference>
<keyword evidence="3" id="KW-0119">Carbohydrate metabolism</keyword>
<keyword evidence="5" id="KW-1185">Reference proteome</keyword>
<dbReference type="GO" id="GO:0030246">
    <property type="term" value="F:carbohydrate binding"/>
    <property type="evidence" value="ECO:0007669"/>
    <property type="project" value="InterPro"/>
</dbReference>
<dbReference type="InterPro" id="IPR014718">
    <property type="entry name" value="GH-type_carb-bd"/>
</dbReference>
<evidence type="ECO:0000313" key="4">
    <source>
        <dbReference type="EMBL" id="SCZ49726.1"/>
    </source>
</evidence>
<dbReference type="InterPro" id="IPR011013">
    <property type="entry name" value="Gal_mutarotase_sf_dom"/>
</dbReference>
<dbReference type="PANTHER" id="PTHR10091:SF0">
    <property type="entry name" value="GALACTOSE MUTAROTASE"/>
    <property type="match status" value="1"/>
</dbReference>
<protein>
    <submittedName>
        <fullName evidence="4">Aldose 1-epimerase</fullName>
    </submittedName>
</protein>
<gene>
    <name evidence="4" type="ORF">SAMN04488118_101150</name>
</gene>
<dbReference type="SUPFAM" id="SSF74650">
    <property type="entry name" value="Galactose mutarotase-like"/>
    <property type="match status" value="1"/>
</dbReference>
<evidence type="ECO:0000256" key="3">
    <source>
        <dbReference type="ARBA" id="ARBA00023277"/>
    </source>
</evidence>
<evidence type="ECO:0000256" key="2">
    <source>
        <dbReference type="ARBA" id="ARBA00023235"/>
    </source>
</evidence>
<reference evidence="4 5" key="1">
    <citation type="submission" date="2016-10" db="EMBL/GenBank/DDBJ databases">
        <authorList>
            <person name="de Groot N.N."/>
        </authorList>
    </citation>
    <scope>NUCLEOTIDE SEQUENCE [LARGE SCALE GENOMIC DNA]</scope>
    <source>
        <strain evidence="4 5">U95</strain>
    </source>
</reference>
<dbReference type="AlphaFoldDB" id="A0A1G5PJZ6"/>
<dbReference type="Pfam" id="PF01263">
    <property type="entry name" value="Aldose_epim"/>
    <property type="match status" value="1"/>
</dbReference>
<accession>A0A1G5PJZ6</accession>
<dbReference type="GO" id="GO:0006006">
    <property type="term" value="P:glucose metabolic process"/>
    <property type="evidence" value="ECO:0007669"/>
    <property type="project" value="TreeGrafter"/>
</dbReference>
<evidence type="ECO:0000313" key="5">
    <source>
        <dbReference type="Proteomes" id="UP000198767"/>
    </source>
</evidence>
<keyword evidence="2" id="KW-0413">Isomerase</keyword>
<dbReference type="InterPro" id="IPR047215">
    <property type="entry name" value="Galactose_mutarotase-like"/>
</dbReference>
<organism evidence="4 5">
    <name type="scientific">Epibacterium ulvae</name>
    <dbReference type="NCBI Taxonomy" id="1156985"/>
    <lineage>
        <taxon>Bacteria</taxon>
        <taxon>Pseudomonadati</taxon>
        <taxon>Pseudomonadota</taxon>
        <taxon>Alphaproteobacteria</taxon>
        <taxon>Rhodobacterales</taxon>
        <taxon>Roseobacteraceae</taxon>
        <taxon>Epibacterium</taxon>
    </lineage>
</organism>